<accession>A0ABR3P8F2</accession>
<reference evidence="1 2" key="1">
    <citation type="submission" date="2024-07" db="EMBL/GenBank/DDBJ databases">
        <title>Draft sequence of the Neodothiora populina.</title>
        <authorList>
            <person name="Drown D.D."/>
            <person name="Schuette U.S."/>
            <person name="Buechlein A.B."/>
            <person name="Rusch D.R."/>
            <person name="Winton L.W."/>
            <person name="Adams G.A."/>
        </authorList>
    </citation>
    <scope>NUCLEOTIDE SEQUENCE [LARGE SCALE GENOMIC DNA]</scope>
    <source>
        <strain evidence="1 2">CPC 39397</strain>
    </source>
</reference>
<protein>
    <submittedName>
        <fullName evidence="1">Uncharacterized protein</fullName>
    </submittedName>
</protein>
<name>A0ABR3P8F2_9PEZI</name>
<gene>
    <name evidence="1" type="ORF">AAFC00_002752</name>
</gene>
<comment type="caution">
    <text evidence="1">The sequence shown here is derived from an EMBL/GenBank/DDBJ whole genome shotgun (WGS) entry which is preliminary data.</text>
</comment>
<proteinExistence type="predicted"/>
<organism evidence="1 2">
    <name type="scientific">Neodothiora populina</name>
    <dbReference type="NCBI Taxonomy" id="2781224"/>
    <lineage>
        <taxon>Eukaryota</taxon>
        <taxon>Fungi</taxon>
        <taxon>Dikarya</taxon>
        <taxon>Ascomycota</taxon>
        <taxon>Pezizomycotina</taxon>
        <taxon>Dothideomycetes</taxon>
        <taxon>Dothideomycetidae</taxon>
        <taxon>Dothideales</taxon>
        <taxon>Dothioraceae</taxon>
        <taxon>Neodothiora</taxon>
    </lineage>
</organism>
<sequence length="201" mass="22483">MSHPQPPIREPTPKETKDYSTTLHRAAILTLIVAPALAALPPRKFDAYTVGLVGLTGFSGNYLYKESRGHSIWHLIGGSKAETLRKDTVGDGDASLPTERAREFQRQMKERKGLQARADGKVLPAKEDVAAPAAKSPSIIDQVYYGSEKAEGWRERRAREDEEKLAQGKGYGDIIMEQIWDVWNWNYGDNKDKSGESEKKQ</sequence>
<dbReference type="GeneID" id="95976454"/>
<keyword evidence="2" id="KW-1185">Reference proteome</keyword>
<evidence type="ECO:0000313" key="1">
    <source>
        <dbReference type="EMBL" id="KAL1302345.1"/>
    </source>
</evidence>
<dbReference type="Proteomes" id="UP001562354">
    <property type="component" value="Unassembled WGS sequence"/>
</dbReference>
<dbReference type="RefSeq" id="XP_069198621.1">
    <property type="nucleotide sequence ID" value="XM_069342114.1"/>
</dbReference>
<dbReference type="EMBL" id="JBFMKM010000012">
    <property type="protein sequence ID" value="KAL1302345.1"/>
    <property type="molecule type" value="Genomic_DNA"/>
</dbReference>
<evidence type="ECO:0000313" key="2">
    <source>
        <dbReference type="Proteomes" id="UP001562354"/>
    </source>
</evidence>